<comment type="caution">
    <text evidence="1">The sequence shown here is derived from an EMBL/GenBank/DDBJ whole genome shotgun (WGS) entry which is preliminary data.</text>
</comment>
<name>A0A4Q7V239_PSEST</name>
<evidence type="ECO:0000313" key="1">
    <source>
        <dbReference type="EMBL" id="RZT87528.1"/>
    </source>
</evidence>
<evidence type="ECO:0000313" key="2">
    <source>
        <dbReference type="Proteomes" id="UP000291591"/>
    </source>
</evidence>
<dbReference type="RefSeq" id="WP_165438449.1">
    <property type="nucleotide sequence ID" value="NZ_SHKL01000001.1"/>
</dbReference>
<dbReference type="EMBL" id="SHKL01000001">
    <property type="protein sequence ID" value="RZT87528.1"/>
    <property type="molecule type" value="Genomic_DNA"/>
</dbReference>
<protein>
    <recommendedName>
        <fullName evidence="3">DpnD/PcfM-like protein</fullName>
    </recommendedName>
</protein>
<evidence type="ECO:0008006" key="3">
    <source>
        <dbReference type="Google" id="ProtNLM"/>
    </source>
</evidence>
<accession>A0A4Q7V239</accession>
<reference evidence="1 2" key="1">
    <citation type="submission" date="2019-02" db="EMBL/GenBank/DDBJ databases">
        <title>Sequencing the genomes of 1000 actinobacteria strains.</title>
        <authorList>
            <person name="Klenk H.-P."/>
        </authorList>
    </citation>
    <scope>NUCLEOTIDE SEQUENCE [LARGE SCALE GENOMIC DNA]</scope>
    <source>
        <strain evidence="1 2">DSM 45779</strain>
    </source>
</reference>
<sequence>MKYRVELRAITEKVVTVEADSEDTAWELAADEAYDSIDEVDRASWKVTKVAPVGAK</sequence>
<proteinExistence type="predicted"/>
<dbReference type="AlphaFoldDB" id="A0A4Q7V239"/>
<organism evidence="1 2">
    <name type="scientific">Pseudonocardia sediminis</name>
    <dbReference type="NCBI Taxonomy" id="1397368"/>
    <lineage>
        <taxon>Bacteria</taxon>
        <taxon>Bacillati</taxon>
        <taxon>Actinomycetota</taxon>
        <taxon>Actinomycetes</taxon>
        <taxon>Pseudonocardiales</taxon>
        <taxon>Pseudonocardiaceae</taxon>
        <taxon>Pseudonocardia</taxon>
    </lineage>
</organism>
<dbReference type="Proteomes" id="UP000291591">
    <property type="component" value="Unassembled WGS sequence"/>
</dbReference>
<keyword evidence="2" id="KW-1185">Reference proteome</keyword>
<gene>
    <name evidence="1" type="ORF">EV383_4453</name>
</gene>